<feature type="compositionally biased region" description="Basic and acidic residues" evidence="1">
    <location>
        <begin position="416"/>
        <end position="443"/>
    </location>
</feature>
<feature type="compositionally biased region" description="Basic and acidic residues" evidence="1">
    <location>
        <begin position="48"/>
        <end position="61"/>
    </location>
</feature>
<evidence type="ECO:0000313" key="3">
    <source>
        <dbReference type="Proteomes" id="UP001151760"/>
    </source>
</evidence>
<keyword evidence="3" id="KW-1185">Reference proteome</keyword>
<feature type="compositionally biased region" description="Basic and acidic residues" evidence="1">
    <location>
        <begin position="74"/>
        <end position="96"/>
    </location>
</feature>
<reference evidence="2" key="2">
    <citation type="submission" date="2022-01" db="EMBL/GenBank/DDBJ databases">
        <authorList>
            <person name="Yamashiro T."/>
            <person name="Shiraishi A."/>
            <person name="Satake H."/>
            <person name="Nakayama K."/>
        </authorList>
    </citation>
    <scope>NUCLEOTIDE SEQUENCE</scope>
</reference>
<evidence type="ECO:0000256" key="1">
    <source>
        <dbReference type="SAM" id="MobiDB-lite"/>
    </source>
</evidence>
<protein>
    <submittedName>
        <fullName evidence="2">Uncharacterized protein</fullName>
    </submittedName>
</protein>
<dbReference type="Proteomes" id="UP001151760">
    <property type="component" value="Unassembled WGS sequence"/>
</dbReference>
<feature type="region of interest" description="Disordered" evidence="1">
    <location>
        <begin position="409"/>
        <end position="450"/>
    </location>
</feature>
<feature type="region of interest" description="Disordered" evidence="1">
    <location>
        <begin position="41"/>
        <end position="101"/>
    </location>
</feature>
<reference evidence="2" key="1">
    <citation type="journal article" date="2022" name="Int. J. Mol. Sci.">
        <title>Draft Genome of Tanacetum Coccineum: Genomic Comparison of Closely Related Tanacetum-Family Plants.</title>
        <authorList>
            <person name="Yamashiro T."/>
            <person name="Shiraishi A."/>
            <person name="Nakayama K."/>
            <person name="Satake H."/>
        </authorList>
    </citation>
    <scope>NUCLEOTIDE SEQUENCE</scope>
</reference>
<dbReference type="EMBL" id="BQNB010020623">
    <property type="protein sequence ID" value="GJT97905.1"/>
    <property type="molecule type" value="Genomic_DNA"/>
</dbReference>
<evidence type="ECO:0000313" key="2">
    <source>
        <dbReference type="EMBL" id="GJT97905.1"/>
    </source>
</evidence>
<comment type="caution">
    <text evidence="2">The sequence shown here is derived from an EMBL/GenBank/DDBJ whole genome shotgun (WGS) entry which is preliminary data.</text>
</comment>
<sequence length="612" mass="71341">MSTYLKHMGGYKHKQLMGKSYDEIQKLFDKEIKRVNTFVAMSSETQESNEKKEEVNEEKAKGSRKKMLGRKRVGKEQQQESSKKQIIEEDKESDKVEEVEEDDKAELKKHLVIKKDDDIAIDAIPRTTKPPVIVDYKLHKEGIMVNYQLIRADGSSKKYSSMIRLLQGIDKEDLETLWKLVKTKHAHDKYHNLEDDEMIKSIFNSRKNKAGVIMKMITDEMKLTTTSTHRSPNLDVDKGESSTPRKYTIIRHRIPPRRSTGPTPPTPIPTTAKANDRILQDTIQLSLAEQKSYDELEAKQNVQKVEEHLIAEEIEKLIEGTENVENAEVDSSTIRKNDNQNDPETRSYMSGHILHVHPTQASPASAQEHQYQLYLTMKDNPRLQHDDLAIWLALKYKFKRLYVSNNPCRSSAVRPRYHDDPHDDAHPEGENSAKRQKTSEHGTYKGNSGPEKIMMSLHKLPAIIFPDDDIEERTSRWVDKCVKMFNPYARYSVEHWKNPHAKIFYTKKQKEPKNPKEVVYSNSKIVQIIKTYWELGHEHKFITEIITRMEKGSIVDDYAETGLLWSLSVFIRSTTIKEKEEIEERLKHHDQMRRWEMYVNGRPLGSRKELLE</sequence>
<feature type="compositionally biased region" description="Basic residues" evidence="1">
    <location>
        <begin position="62"/>
        <end position="73"/>
    </location>
</feature>
<accession>A0ABQ5IDX2</accession>
<organism evidence="2 3">
    <name type="scientific">Tanacetum coccineum</name>
    <dbReference type="NCBI Taxonomy" id="301880"/>
    <lineage>
        <taxon>Eukaryota</taxon>
        <taxon>Viridiplantae</taxon>
        <taxon>Streptophyta</taxon>
        <taxon>Embryophyta</taxon>
        <taxon>Tracheophyta</taxon>
        <taxon>Spermatophyta</taxon>
        <taxon>Magnoliopsida</taxon>
        <taxon>eudicotyledons</taxon>
        <taxon>Gunneridae</taxon>
        <taxon>Pentapetalae</taxon>
        <taxon>asterids</taxon>
        <taxon>campanulids</taxon>
        <taxon>Asterales</taxon>
        <taxon>Asteraceae</taxon>
        <taxon>Asteroideae</taxon>
        <taxon>Anthemideae</taxon>
        <taxon>Anthemidinae</taxon>
        <taxon>Tanacetum</taxon>
    </lineage>
</organism>
<gene>
    <name evidence="2" type="ORF">Tco_1093423</name>
</gene>
<name>A0ABQ5IDX2_9ASTR</name>
<proteinExistence type="predicted"/>